<keyword evidence="4" id="KW-1185">Reference proteome</keyword>
<dbReference type="SUPFAM" id="SSF54631">
    <property type="entry name" value="CBS-domain pair"/>
    <property type="match status" value="1"/>
</dbReference>
<comment type="caution">
    <text evidence="3">The sequence shown here is derived from an EMBL/GenBank/DDBJ whole genome shotgun (WGS) entry which is preliminary data.</text>
</comment>
<dbReference type="CDD" id="cd17788">
    <property type="entry name" value="CBS_pair_bac"/>
    <property type="match status" value="1"/>
</dbReference>
<gene>
    <name evidence="3" type="ORF">GNZ18_30770</name>
</gene>
<dbReference type="Proteomes" id="UP000432015">
    <property type="component" value="Unassembled WGS sequence"/>
</dbReference>
<reference evidence="3 4" key="1">
    <citation type="submission" date="2019-11" db="EMBL/GenBank/DDBJ databases">
        <authorList>
            <person name="Cao P."/>
        </authorList>
    </citation>
    <scope>NUCLEOTIDE SEQUENCE [LARGE SCALE GENOMIC DNA]</scope>
    <source>
        <strain evidence="3 4">NEAU-AAG5</strain>
    </source>
</reference>
<dbReference type="AlphaFoldDB" id="A0A7K1L9S3"/>
<sequence length="153" mass="16196">MRARDLAVDYPTVTPGTSALDAARLLAAGRLPGLIVVDAERRPTAVLPGSRLLGSMIPRYVQDDPALARTYDERHADQLCRRLEGRRVADLLPTDGTPPPVVDAQATVMEIASVMAGARSPVVAVADDPRGTDAPMLGVITVADLLGRLLPPE</sequence>
<evidence type="ECO:0000259" key="2">
    <source>
        <dbReference type="PROSITE" id="PS51371"/>
    </source>
</evidence>
<feature type="domain" description="CBS" evidence="2">
    <location>
        <begin position="93"/>
        <end position="153"/>
    </location>
</feature>
<dbReference type="EMBL" id="WOFH01000012">
    <property type="protein sequence ID" value="MUN40955.1"/>
    <property type="molecule type" value="Genomic_DNA"/>
</dbReference>
<proteinExistence type="predicted"/>
<dbReference type="InterPro" id="IPR046342">
    <property type="entry name" value="CBS_dom_sf"/>
</dbReference>
<dbReference type="PROSITE" id="PS51371">
    <property type="entry name" value="CBS"/>
    <property type="match status" value="1"/>
</dbReference>
<organism evidence="3 4">
    <name type="scientific">Actinomadura litoris</name>
    <dbReference type="NCBI Taxonomy" id="2678616"/>
    <lineage>
        <taxon>Bacteria</taxon>
        <taxon>Bacillati</taxon>
        <taxon>Actinomycetota</taxon>
        <taxon>Actinomycetes</taxon>
        <taxon>Streptosporangiales</taxon>
        <taxon>Thermomonosporaceae</taxon>
        <taxon>Actinomadura</taxon>
    </lineage>
</organism>
<evidence type="ECO:0000256" key="1">
    <source>
        <dbReference type="PROSITE-ProRule" id="PRU00703"/>
    </source>
</evidence>
<name>A0A7K1L9S3_9ACTN</name>
<evidence type="ECO:0000313" key="4">
    <source>
        <dbReference type="Proteomes" id="UP000432015"/>
    </source>
</evidence>
<evidence type="ECO:0000313" key="3">
    <source>
        <dbReference type="EMBL" id="MUN40955.1"/>
    </source>
</evidence>
<dbReference type="InterPro" id="IPR000644">
    <property type="entry name" value="CBS_dom"/>
</dbReference>
<dbReference type="Gene3D" id="3.10.580.10">
    <property type="entry name" value="CBS-domain"/>
    <property type="match status" value="1"/>
</dbReference>
<keyword evidence="1" id="KW-0129">CBS domain</keyword>
<accession>A0A7K1L9S3</accession>
<dbReference type="Pfam" id="PF00571">
    <property type="entry name" value="CBS"/>
    <property type="match status" value="2"/>
</dbReference>
<protein>
    <submittedName>
        <fullName evidence="3">CBS domain-containing protein</fullName>
    </submittedName>
</protein>
<dbReference type="RefSeq" id="WP_216651484.1">
    <property type="nucleotide sequence ID" value="NZ_WOFH01000012.1"/>
</dbReference>